<evidence type="ECO:0000313" key="2">
    <source>
        <dbReference type="EMBL" id="KFB37063.1"/>
    </source>
</evidence>
<evidence type="ECO:0000313" key="4">
    <source>
        <dbReference type="Proteomes" id="UP000030765"/>
    </source>
</evidence>
<dbReference type="Proteomes" id="UP000030765">
    <property type="component" value="Unassembled WGS sequence"/>
</dbReference>
<dbReference type="EnsemblMetazoa" id="ASIC004260-RA">
    <property type="protein sequence ID" value="ASIC004260-PA"/>
    <property type="gene ID" value="ASIC004260"/>
</dbReference>
<sequence length="72" mass="7627">MKSKTIGSGEEAPAKRVDPDRSPGSCRRCASSHAKKPALQPTVDDDGRLSLSSLCVPPEAKNKSGKKTPVHE</sequence>
<protein>
    <submittedName>
        <fullName evidence="2 3">Transient receptor potential cation channel protein painless</fullName>
    </submittedName>
</protein>
<dbReference type="EMBL" id="ATLV01012907">
    <property type="status" value="NOT_ANNOTATED_CDS"/>
    <property type="molecule type" value="Genomic_DNA"/>
</dbReference>
<feature type="compositionally biased region" description="Basic and acidic residues" evidence="1">
    <location>
        <begin position="12"/>
        <end position="21"/>
    </location>
</feature>
<reference evidence="3" key="2">
    <citation type="submission" date="2020-05" db="UniProtKB">
        <authorList>
            <consortium name="EnsemblMetazoa"/>
        </authorList>
    </citation>
    <scope>IDENTIFICATION</scope>
</reference>
<dbReference type="EMBL" id="KE524825">
    <property type="protein sequence ID" value="KFB37063.1"/>
    <property type="molecule type" value="Genomic_DNA"/>
</dbReference>
<keyword evidence="2" id="KW-0675">Receptor</keyword>
<keyword evidence="4" id="KW-1185">Reference proteome</keyword>
<dbReference type="AlphaFoldDB" id="A0A084VGG9"/>
<reference evidence="2 4" key="1">
    <citation type="journal article" date="2014" name="BMC Genomics">
        <title>Genome sequence of Anopheles sinensis provides insight into genetics basis of mosquito competence for malaria parasites.</title>
        <authorList>
            <person name="Zhou D."/>
            <person name="Zhang D."/>
            <person name="Ding G."/>
            <person name="Shi L."/>
            <person name="Hou Q."/>
            <person name="Ye Y."/>
            <person name="Xu Y."/>
            <person name="Zhou H."/>
            <person name="Xiong C."/>
            <person name="Li S."/>
            <person name="Yu J."/>
            <person name="Hong S."/>
            <person name="Yu X."/>
            <person name="Zou P."/>
            <person name="Chen C."/>
            <person name="Chang X."/>
            <person name="Wang W."/>
            <person name="Lv Y."/>
            <person name="Sun Y."/>
            <person name="Ma L."/>
            <person name="Shen B."/>
            <person name="Zhu C."/>
        </authorList>
    </citation>
    <scope>NUCLEOTIDE SEQUENCE [LARGE SCALE GENOMIC DNA]</scope>
</reference>
<name>A0A084VGG9_ANOSI</name>
<organism evidence="2">
    <name type="scientific">Anopheles sinensis</name>
    <name type="common">Mosquito</name>
    <dbReference type="NCBI Taxonomy" id="74873"/>
    <lineage>
        <taxon>Eukaryota</taxon>
        <taxon>Metazoa</taxon>
        <taxon>Ecdysozoa</taxon>
        <taxon>Arthropoda</taxon>
        <taxon>Hexapoda</taxon>
        <taxon>Insecta</taxon>
        <taxon>Pterygota</taxon>
        <taxon>Neoptera</taxon>
        <taxon>Endopterygota</taxon>
        <taxon>Diptera</taxon>
        <taxon>Nematocera</taxon>
        <taxon>Culicoidea</taxon>
        <taxon>Culicidae</taxon>
        <taxon>Anophelinae</taxon>
        <taxon>Anopheles</taxon>
    </lineage>
</organism>
<accession>A0A084VGG9</accession>
<proteinExistence type="predicted"/>
<evidence type="ECO:0000256" key="1">
    <source>
        <dbReference type="SAM" id="MobiDB-lite"/>
    </source>
</evidence>
<dbReference type="VEuPathDB" id="VectorBase:ASIC004260"/>
<feature type="region of interest" description="Disordered" evidence="1">
    <location>
        <begin position="1"/>
        <end position="72"/>
    </location>
</feature>
<evidence type="ECO:0000313" key="3">
    <source>
        <dbReference type="EnsemblMetazoa" id="ASIC004260-PA"/>
    </source>
</evidence>
<gene>
    <name evidence="2" type="ORF">ZHAS_00004260</name>
</gene>
<feature type="compositionally biased region" description="Basic residues" evidence="1">
    <location>
        <begin position="63"/>
        <end position="72"/>
    </location>
</feature>